<evidence type="ECO:0000256" key="2">
    <source>
        <dbReference type="ARBA" id="ARBA00007118"/>
    </source>
</evidence>
<organism evidence="9">
    <name type="scientific">Paenibacillus sp. BIHB 4019</name>
    <dbReference type="NCBI Taxonomy" id="1870819"/>
    <lineage>
        <taxon>Bacteria</taxon>
        <taxon>Bacillati</taxon>
        <taxon>Bacillota</taxon>
        <taxon>Bacilli</taxon>
        <taxon>Bacillales</taxon>
        <taxon>Paenibacillaceae</taxon>
        <taxon>Paenibacillus</taxon>
    </lineage>
</organism>
<keyword evidence="3" id="KW-0285">Flavoprotein</keyword>
<evidence type="ECO:0000256" key="7">
    <source>
        <dbReference type="ARBA" id="ARBA00023027"/>
    </source>
</evidence>
<dbReference type="PANTHER" id="PTHR43821">
    <property type="entry name" value="NAD(P)H NITROREDUCTASE YDJA-RELATED"/>
    <property type="match status" value="1"/>
</dbReference>
<dbReference type="Pfam" id="PF00881">
    <property type="entry name" value="Nitroreductase"/>
    <property type="match status" value="1"/>
</dbReference>
<feature type="domain" description="Nitroreductase" evidence="8">
    <location>
        <begin position="7"/>
        <end position="166"/>
    </location>
</feature>
<evidence type="ECO:0000313" key="9">
    <source>
        <dbReference type="EMBL" id="ANY68352.1"/>
    </source>
</evidence>
<dbReference type="InterPro" id="IPR000415">
    <property type="entry name" value="Nitroreductase-like"/>
</dbReference>
<comment type="similarity">
    <text evidence="2">Belongs to the nitroreductase family.</text>
</comment>
<evidence type="ECO:0000256" key="6">
    <source>
        <dbReference type="ARBA" id="ARBA00023002"/>
    </source>
</evidence>
<dbReference type="EMBL" id="CP016808">
    <property type="protein sequence ID" value="ANY68352.1"/>
    <property type="molecule type" value="Genomic_DNA"/>
</dbReference>
<dbReference type="Gene3D" id="3.40.109.10">
    <property type="entry name" value="NADH Oxidase"/>
    <property type="match status" value="1"/>
</dbReference>
<accession>A0A1B2DKW9</accession>
<evidence type="ECO:0000256" key="4">
    <source>
        <dbReference type="ARBA" id="ARBA00022643"/>
    </source>
</evidence>
<dbReference type="InterPro" id="IPR052530">
    <property type="entry name" value="NAD(P)H_nitroreductase"/>
</dbReference>
<sequence>MSIAVTIRERRSIRHFNEKPLAPDMLLQLLNDAVWAPNHGLREPWRFIVAERMEAKAKLVDLMMESMGHMKRLKLMPGKLKQMMMQHYSKTPAFLIVVMKADKDAHKQEEDYGAVSCLIQNFQLLAWEQRIGMVWSTLECIHSPIFSEGLGVKADERIVGILLMGYYDKIPKAKSRTPAEKKLTIL</sequence>
<dbReference type="CDD" id="cd02135">
    <property type="entry name" value="YdjA-like"/>
    <property type="match status" value="1"/>
</dbReference>
<dbReference type="SUPFAM" id="SSF55469">
    <property type="entry name" value="FMN-dependent nitroreductase-like"/>
    <property type="match status" value="1"/>
</dbReference>
<gene>
    <name evidence="9" type="ORF">BBD42_19140</name>
</gene>
<dbReference type="InterPro" id="IPR029479">
    <property type="entry name" value="Nitroreductase"/>
</dbReference>
<proteinExistence type="inferred from homology"/>
<keyword evidence="4" id="KW-0288">FMN</keyword>
<protein>
    <recommendedName>
        <fullName evidence="8">Nitroreductase domain-containing protein</fullName>
    </recommendedName>
</protein>
<dbReference type="GO" id="GO:0016491">
    <property type="term" value="F:oxidoreductase activity"/>
    <property type="evidence" value="ECO:0007669"/>
    <property type="project" value="UniProtKB-KW"/>
</dbReference>
<evidence type="ECO:0000256" key="3">
    <source>
        <dbReference type="ARBA" id="ARBA00022630"/>
    </source>
</evidence>
<keyword evidence="7" id="KW-0520">NAD</keyword>
<evidence type="ECO:0000256" key="1">
    <source>
        <dbReference type="ARBA" id="ARBA00001917"/>
    </source>
</evidence>
<reference evidence="9" key="1">
    <citation type="submission" date="2016-08" db="EMBL/GenBank/DDBJ databases">
        <title>Complete Genome Seqeunce of Paenibacillus sp. BIHB 4019 from tea rhizoplane.</title>
        <authorList>
            <person name="Thakur R."/>
            <person name="Swarnkar M.K."/>
            <person name="Gulati A."/>
        </authorList>
    </citation>
    <scope>NUCLEOTIDE SEQUENCE [LARGE SCALE GENOMIC DNA]</scope>
    <source>
        <strain evidence="9">BIHB4019</strain>
    </source>
</reference>
<dbReference type="AlphaFoldDB" id="A0A1B2DKW9"/>
<comment type="cofactor">
    <cofactor evidence="1">
        <name>FMN</name>
        <dbReference type="ChEBI" id="CHEBI:58210"/>
    </cofactor>
</comment>
<dbReference type="InterPro" id="IPR026021">
    <property type="entry name" value="YdjA-like"/>
</dbReference>
<keyword evidence="5" id="KW-0521">NADP</keyword>
<dbReference type="PANTHER" id="PTHR43821:SF1">
    <property type="entry name" value="NAD(P)H NITROREDUCTASE YDJA-RELATED"/>
    <property type="match status" value="1"/>
</dbReference>
<evidence type="ECO:0000256" key="5">
    <source>
        <dbReference type="ARBA" id="ARBA00022857"/>
    </source>
</evidence>
<keyword evidence="6" id="KW-0560">Oxidoreductase</keyword>
<evidence type="ECO:0000259" key="8">
    <source>
        <dbReference type="Pfam" id="PF00881"/>
    </source>
</evidence>
<dbReference type="RefSeq" id="WP_099519492.1">
    <property type="nucleotide sequence ID" value="NZ_CP016808.1"/>
</dbReference>
<name>A0A1B2DKW9_9BACL</name>